<dbReference type="EMBL" id="SNXO01000001">
    <property type="protein sequence ID" value="TDP60564.1"/>
    <property type="molecule type" value="Genomic_DNA"/>
</dbReference>
<dbReference type="Pfam" id="PF00158">
    <property type="entry name" value="Sigma54_activat"/>
    <property type="match status" value="1"/>
</dbReference>
<dbReference type="InterPro" id="IPR058031">
    <property type="entry name" value="AAA_lid_NorR"/>
</dbReference>
<reference evidence="8 9" key="1">
    <citation type="submission" date="2019-03" db="EMBL/GenBank/DDBJ databases">
        <title>Genomic Encyclopedia of Type Strains, Phase IV (KMG-IV): sequencing the most valuable type-strain genomes for metagenomic binning, comparative biology and taxonomic classification.</title>
        <authorList>
            <person name="Goeker M."/>
        </authorList>
    </citation>
    <scope>NUCLEOTIDE SEQUENCE [LARGE SCALE GENOMIC DNA]</scope>
    <source>
        <strain evidence="8 9">DSM 28287</strain>
    </source>
</reference>
<dbReference type="Gene3D" id="1.10.8.60">
    <property type="match status" value="1"/>
</dbReference>
<dbReference type="InterPro" id="IPR030828">
    <property type="entry name" value="HTH_TyrR"/>
</dbReference>
<dbReference type="InterPro" id="IPR025944">
    <property type="entry name" value="Sigma_54_int_dom_CS"/>
</dbReference>
<dbReference type="Proteomes" id="UP000295500">
    <property type="component" value="Unassembled WGS sequence"/>
</dbReference>
<dbReference type="SUPFAM" id="SSF52540">
    <property type="entry name" value="P-loop containing nucleoside triphosphate hydrolases"/>
    <property type="match status" value="1"/>
</dbReference>
<dbReference type="InterPro" id="IPR009057">
    <property type="entry name" value="Homeodomain-like_sf"/>
</dbReference>
<keyword evidence="4" id="KW-0805">Transcription regulation</keyword>
<dbReference type="InterPro" id="IPR058932">
    <property type="entry name" value="KDD_N"/>
</dbReference>
<dbReference type="NCBIfam" id="TIGR04381">
    <property type="entry name" value="HTH_TypR"/>
    <property type="match status" value="1"/>
</dbReference>
<keyword evidence="2" id="KW-0058">Aromatic hydrocarbons catabolism</keyword>
<dbReference type="InterPro" id="IPR025662">
    <property type="entry name" value="Sigma_54_int_dom_ATP-bd_1"/>
</dbReference>
<dbReference type="FunFam" id="3.40.50.300:FF:000006">
    <property type="entry name" value="DNA-binding transcriptional regulator NtrC"/>
    <property type="match status" value="1"/>
</dbReference>
<dbReference type="GO" id="GO:0003677">
    <property type="term" value="F:DNA binding"/>
    <property type="evidence" value="ECO:0007669"/>
    <property type="project" value="UniProtKB-KW"/>
</dbReference>
<dbReference type="PROSITE" id="PS00675">
    <property type="entry name" value="SIGMA54_INTERACT_1"/>
    <property type="match status" value="1"/>
</dbReference>
<dbReference type="OrthoDB" id="9803970at2"/>
<evidence type="ECO:0000256" key="3">
    <source>
        <dbReference type="ARBA" id="ARBA00022840"/>
    </source>
</evidence>
<feature type="domain" description="Sigma-54 factor interaction" evidence="7">
    <location>
        <begin position="378"/>
        <end position="607"/>
    </location>
</feature>
<dbReference type="Pfam" id="PF25601">
    <property type="entry name" value="AAA_lid_14"/>
    <property type="match status" value="1"/>
</dbReference>
<dbReference type="InterPro" id="IPR002078">
    <property type="entry name" value="Sigma_54_int"/>
</dbReference>
<evidence type="ECO:0000256" key="2">
    <source>
        <dbReference type="ARBA" id="ARBA00022797"/>
    </source>
</evidence>
<evidence type="ECO:0000313" key="8">
    <source>
        <dbReference type="EMBL" id="TDP60564.1"/>
    </source>
</evidence>
<comment type="caution">
    <text evidence="8">The sequence shown here is derived from an EMBL/GenBank/DDBJ whole genome shotgun (WGS) entry which is preliminary data.</text>
</comment>
<dbReference type="InterPro" id="IPR003593">
    <property type="entry name" value="AAA+_ATPase"/>
</dbReference>
<evidence type="ECO:0000256" key="5">
    <source>
        <dbReference type="ARBA" id="ARBA00023163"/>
    </source>
</evidence>
<name>A0A4R6QCQ0_9FIRM</name>
<keyword evidence="5" id="KW-0804">Transcription</keyword>
<dbReference type="RefSeq" id="WP_133527448.1">
    <property type="nucleotide sequence ID" value="NZ_SNXO01000001.1"/>
</dbReference>
<dbReference type="SUPFAM" id="SSF46689">
    <property type="entry name" value="Homeodomain-like"/>
    <property type="match status" value="1"/>
</dbReference>
<evidence type="ECO:0000256" key="4">
    <source>
        <dbReference type="ARBA" id="ARBA00023015"/>
    </source>
</evidence>
<dbReference type="SMART" id="SM00382">
    <property type="entry name" value="AAA"/>
    <property type="match status" value="1"/>
</dbReference>
<sequence>MNQNLDFGINRVLEPQYVLPVSAWKLDNGRKIMPFELKIAVNKIHIEGTSFKQICLEANDNDERIKQKIMDIVIRRGKLHNPVTDTGGLFCGFITEIGAEYPNDKGFEVGDRVVCNASLTSIPLYIDKVTAIDRAFGQVDVEGYAILYPLVPLVRKPEDVPINLMLFALNESGTLLKISSTAVGKKKFLVVGNNQLTNIFYGYAIKKVAREDAEIVCLLDKKAYAVLKGSSIEKLMTGIFTEVKRVDILKPLECLADLDTKAPFDLSVNCADIPGAETINILATKKGGTVVFANLINNYNIALYITESISRQLDIRCADGYVEAYDKFDIEIVKELAPYIESAVETSEQLDDDPAYPINRRTRLQEVSGQRKTMLEDFVCESRAMAAVLDEILTVSKYDCNVLITGETGVGKEKVANIIYKNSNRKMQPFIKVNCASISPTLIEAEFFGCEKGVLSGENSSERKGYFELADNGAIFLDDVGELSQDMQAKLLRVIQDGEFYRMGGTLPIKTNVRIMSATNRDIEELIEAGGFRRDLYYRLNVVRIKVPSLKERAGDIPALVNHFLKMYGGKFDMKRTIDRDAVEYLKQCDWPGNIRELENVVQRLMMSANNEQITLIDVMKELHGDIFDSSAIEPPLENENPDKVMDLEKMVQNFEKNILKHACEEYGSTRKIAKAVGISQTQLVRKKKKYNL</sequence>
<evidence type="ECO:0000256" key="1">
    <source>
        <dbReference type="ARBA" id="ARBA00022741"/>
    </source>
</evidence>
<dbReference type="PANTHER" id="PTHR32071">
    <property type="entry name" value="TRANSCRIPTIONAL REGULATORY PROTEIN"/>
    <property type="match status" value="1"/>
</dbReference>
<evidence type="ECO:0000256" key="6">
    <source>
        <dbReference type="ARBA" id="ARBA00029500"/>
    </source>
</evidence>
<protein>
    <recommendedName>
        <fullName evidence="6">HTH-type transcriptional regulatory protein TyrR</fullName>
    </recommendedName>
</protein>
<dbReference type="Gene3D" id="1.10.10.60">
    <property type="entry name" value="Homeodomain-like"/>
    <property type="match status" value="1"/>
</dbReference>
<keyword evidence="9" id="KW-1185">Reference proteome</keyword>
<evidence type="ECO:0000313" key="9">
    <source>
        <dbReference type="Proteomes" id="UP000295500"/>
    </source>
</evidence>
<dbReference type="PROSITE" id="PS50045">
    <property type="entry name" value="SIGMA54_INTERACT_4"/>
    <property type="match status" value="1"/>
</dbReference>
<dbReference type="Pfam" id="PF26370">
    <property type="entry name" value="KDD_N"/>
    <property type="match status" value="1"/>
</dbReference>
<proteinExistence type="predicted"/>
<dbReference type="Gene3D" id="3.40.50.300">
    <property type="entry name" value="P-loop containing nucleotide triphosphate hydrolases"/>
    <property type="match status" value="1"/>
</dbReference>
<dbReference type="GO" id="GO:0005524">
    <property type="term" value="F:ATP binding"/>
    <property type="evidence" value="ECO:0007669"/>
    <property type="project" value="UniProtKB-KW"/>
</dbReference>
<gene>
    <name evidence="8" type="ORF">EV211_10178</name>
</gene>
<evidence type="ECO:0000259" key="7">
    <source>
        <dbReference type="PROSITE" id="PS50045"/>
    </source>
</evidence>
<organism evidence="8 9">
    <name type="scientific">Aminicella lysinilytica</name>
    <dbReference type="NCBI Taxonomy" id="433323"/>
    <lineage>
        <taxon>Bacteria</taxon>
        <taxon>Bacillati</taxon>
        <taxon>Bacillota</taxon>
        <taxon>Clostridia</taxon>
        <taxon>Peptostreptococcales</taxon>
        <taxon>Anaerovoracaceae</taxon>
        <taxon>Aminicella</taxon>
    </lineage>
</organism>
<keyword evidence="3" id="KW-0067">ATP-binding</keyword>
<dbReference type="PROSITE" id="PS00688">
    <property type="entry name" value="SIGMA54_INTERACT_3"/>
    <property type="match status" value="1"/>
</dbReference>
<dbReference type="CDD" id="cd00009">
    <property type="entry name" value="AAA"/>
    <property type="match status" value="1"/>
</dbReference>
<dbReference type="InterPro" id="IPR027417">
    <property type="entry name" value="P-loop_NTPase"/>
</dbReference>
<accession>A0A4R6QCQ0</accession>
<dbReference type="GO" id="GO:0006355">
    <property type="term" value="P:regulation of DNA-templated transcription"/>
    <property type="evidence" value="ECO:0007669"/>
    <property type="project" value="InterPro"/>
</dbReference>
<dbReference type="AlphaFoldDB" id="A0A4R6QCQ0"/>
<keyword evidence="1" id="KW-0547">Nucleotide-binding</keyword>
<dbReference type="Pfam" id="PF18024">
    <property type="entry name" value="HTH_50"/>
    <property type="match status" value="1"/>
</dbReference>